<reference evidence="1" key="2">
    <citation type="journal article" date="2015" name="Data Brief">
        <title>Shoot transcriptome of the giant reed, Arundo donax.</title>
        <authorList>
            <person name="Barrero R.A."/>
            <person name="Guerrero F.D."/>
            <person name="Moolhuijzen P."/>
            <person name="Goolsby J.A."/>
            <person name="Tidwell J."/>
            <person name="Bellgard S.E."/>
            <person name="Bellgard M.I."/>
        </authorList>
    </citation>
    <scope>NUCLEOTIDE SEQUENCE</scope>
    <source>
        <tissue evidence="1">Shoot tissue taken approximately 20 cm above the soil surface</tissue>
    </source>
</reference>
<dbReference type="EMBL" id="GBRH01225851">
    <property type="protein sequence ID" value="JAD72044.1"/>
    <property type="molecule type" value="Transcribed_RNA"/>
</dbReference>
<proteinExistence type="predicted"/>
<sequence length="30" mass="3321">MLCLYYVADSSILVSDCSVPQLLCNIKIIC</sequence>
<evidence type="ECO:0000313" key="1">
    <source>
        <dbReference type="EMBL" id="JAD72044.1"/>
    </source>
</evidence>
<reference evidence="1" key="1">
    <citation type="submission" date="2014-09" db="EMBL/GenBank/DDBJ databases">
        <authorList>
            <person name="Magalhaes I.L.F."/>
            <person name="Oliveira U."/>
            <person name="Santos F.R."/>
            <person name="Vidigal T.H.D.A."/>
            <person name="Brescovit A.D."/>
            <person name="Santos A.J."/>
        </authorList>
    </citation>
    <scope>NUCLEOTIDE SEQUENCE</scope>
    <source>
        <tissue evidence="1">Shoot tissue taken approximately 20 cm above the soil surface</tissue>
    </source>
</reference>
<dbReference type="AlphaFoldDB" id="A0A0A9C6X2"/>
<organism evidence="1">
    <name type="scientific">Arundo donax</name>
    <name type="common">Giant reed</name>
    <name type="synonym">Donax arundinaceus</name>
    <dbReference type="NCBI Taxonomy" id="35708"/>
    <lineage>
        <taxon>Eukaryota</taxon>
        <taxon>Viridiplantae</taxon>
        <taxon>Streptophyta</taxon>
        <taxon>Embryophyta</taxon>
        <taxon>Tracheophyta</taxon>
        <taxon>Spermatophyta</taxon>
        <taxon>Magnoliopsida</taxon>
        <taxon>Liliopsida</taxon>
        <taxon>Poales</taxon>
        <taxon>Poaceae</taxon>
        <taxon>PACMAD clade</taxon>
        <taxon>Arundinoideae</taxon>
        <taxon>Arundineae</taxon>
        <taxon>Arundo</taxon>
    </lineage>
</organism>
<accession>A0A0A9C6X2</accession>
<protein>
    <submittedName>
        <fullName evidence="1">Uncharacterized protein</fullName>
    </submittedName>
</protein>
<name>A0A0A9C6X2_ARUDO</name>